<evidence type="ECO:0000313" key="2">
    <source>
        <dbReference type="Proteomes" id="UP001203036"/>
    </source>
</evidence>
<name>A0ACC5ZZG2_9RHOB</name>
<gene>
    <name evidence="1" type="ORF">M8744_14245</name>
</gene>
<organism evidence="1 2">
    <name type="scientific">Lutimaribacter degradans</name>
    <dbReference type="NCBI Taxonomy" id="2945989"/>
    <lineage>
        <taxon>Bacteria</taxon>
        <taxon>Pseudomonadati</taxon>
        <taxon>Pseudomonadota</taxon>
        <taxon>Alphaproteobacteria</taxon>
        <taxon>Rhodobacterales</taxon>
        <taxon>Roseobacteraceae</taxon>
        <taxon>Lutimaribacter</taxon>
    </lineage>
</organism>
<evidence type="ECO:0000313" key="1">
    <source>
        <dbReference type="EMBL" id="MCM2563313.1"/>
    </source>
</evidence>
<keyword evidence="2" id="KW-1185">Reference proteome</keyword>
<reference evidence="1" key="1">
    <citation type="submission" date="2022-06" db="EMBL/GenBank/DDBJ databases">
        <title>Lutimaribacter sp. EGI FJ00013, a novel bacterium isolated from a salt lake sediment enrichment.</title>
        <authorList>
            <person name="Gao L."/>
            <person name="Fang B.-Z."/>
            <person name="Li W.-J."/>
        </authorList>
    </citation>
    <scope>NUCLEOTIDE SEQUENCE</scope>
    <source>
        <strain evidence="1">EGI FJ00013</strain>
    </source>
</reference>
<dbReference type="Proteomes" id="UP001203036">
    <property type="component" value="Unassembled WGS sequence"/>
</dbReference>
<proteinExistence type="predicted"/>
<dbReference type="EMBL" id="JAMQGO010000010">
    <property type="protein sequence ID" value="MCM2563313.1"/>
    <property type="molecule type" value="Genomic_DNA"/>
</dbReference>
<comment type="caution">
    <text evidence="1">The sequence shown here is derived from an EMBL/GenBank/DDBJ whole genome shotgun (WGS) entry which is preliminary data.</text>
</comment>
<sequence>MSSITVFKARNIITMDRNRPQATHVAVREGRILAVGGVDCADQWGAVSHDDSLADTVLMPGFVEGHCHMAETVFWEWAYAGYHDRTDPDGRLWRGKTDIETVIADLRAHLATLPDDAPLIAWGFDPIFLEAERLNRSHLDAVSDTRPVVVLYSSGHLMCVNSPALAAVGYERHSNIEGVMRGSDGEPNGELQEMAAMFPVMRRMGMDTRTRSHRPDHVRAFGRICQRVGVTTATDLFALLTDETAQTLSATTAEPGYPVRVVPAVSTIHSSPEEVRAQIADLARLNHDNLRIGPVKLMTDGSIQGFSARVKWPGYVGGQPNGIWNMAPDEIFATCELMQAAGIQMHIHTNGDEASELVLDALERAARKHPWPGARHVLQHAQMMGPALFARAAEMGVCVNLFANHIWYFGDQHAALTIGEDRAARMDACRAALDAGVHMAIHSDAPVTPMSPLFTAWCAVNRQTMSGRTLGAAQCISVEEALRAITLGAAHTLKMDDEVGSIETGKRADFAVLGDDPTLVDPATLHHVPVLGTMTGGYLNLL</sequence>
<accession>A0ACC5ZZG2</accession>
<protein>
    <submittedName>
        <fullName evidence="1">Amidohydrolase</fullName>
    </submittedName>
</protein>